<name>A0ACC2MPY3_PERAE</name>
<comment type="caution">
    <text evidence="1">The sequence shown here is derived from an EMBL/GenBank/DDBJ whole genome shotgun (WGS) entry which is preliminary data.</text>
</comment>
<evidence type="ECO:0000313" key="1">
    <source>
        <dbReference type="EMBL" id="KAJ8647708.1"/>
    </source>
</evidence>
<organism evidence="1 2">
    <name type="scientific">Persea americana</name>
    <name type="common">Avocado</name>
    <dbReference type="NCBI Taxonomy" id="3435"/>
    <lineage>
        <taxon>Eukaryota</taxon>
        <taxon>Viridiplantae</taxon>
        <taxon>Streptophyta</taxon>
        <taxon>Embryophyta</taxon>
        <taxon>Tracheophyta</taxon>
        <taxon>Spermatophyta</taxon>
        <taxon>Magnoliopsida</taxon>
        <taxon>Magnoliidae</taxon>
        <taxon>Laurales</taxon>
        <taxon>Lauraceae</taxon>
        <taxon>Persea</taxon>
    </lineage>
</organism>
<keyword evidence="2" id="KW-1185">Reference proteome</keyword>
<protein>
    <submittedName>
        <fullName evidence="1">Uncharacterized protein</fullName>
    </submittedName>
</protein>
<accession>A0ACC2MPY3</accession>
<reference evidence="1 2" key="1">
    <citation type="journal article" date="2022" name="Hortic Res">
        <title>A haplotype resolved chromosomal level avocado genome allows analysis of novel avocado genes.</title>
        <authorList>
            <person name="Nath O."/>
            <person name="Fletcher S.J."/>
            <person name="Hayward A."/>
            <person name="Shaw L.M."/>
            <person name="Masouleh A.K."/>
            <person name="Furtado A."/>
            <person name="Henry R.J."/>
            <person name="Mitter N."/>
        </authorList>
    </citation>
    <scope>NUCLEOTIDE SEQUENCE [LARGE SCALE GENOMIC DNA]</scope>
    <source>
        <strain evidence="2">cv. Hass</strain>
    </source>
</reference>
<sequence length="148" mass="16583">MAKKEEVGVQNETGILDDGNGLDRAREIVDSKKMKGKKDKRVRRDNEEEVLVVTSSEKWDRTQWGRVSLLPKEESGLIATVGERGWLGGRCRVGEASRRKTSEEISGSRHYKEGDSDFLPVPQKKNSIADSEEEDPGEISSGQFFCNI</sequence>
<gene>
    <name evidence="1" type="ORF">MRB53_000731</name>
</gene>
<proteinExistence type="predicted"/>
<dbReference type="EMBL" id="CM056809">
    <property type="protein sequence ID" value="KAJ8647708.1"/>
    <property type="molecule type" value="Genomic_DNA"/>
</dbReference>
<evidence type="ECO:0000313" key="2">
    <source>
        <dbReference type="Proteomes" id="UP001234297"/>
    </source>
</evidence>
<dbReference type="Proteomes" id="UP001234297">
    <property type="component" value="Chromosome 1"/>
</dbReference>